<evidence type="ECO:0000259" key="2">
    <source>
        <dbReference type="Pfam" id="PF13340"/>
    </source>
</evidence>
<evidence type="ECO:0000313" key="3">
    <source>
        <dbReference type="EMBL" id="MDH4903517.1"/>
    </source>
</evidence>
<name>A0ABT6INV5_9GAMM</name>
<dbReference type="InterPro" id="IPR025161">
    <property type="entry name" value="IS402-like_dom"/>
</dbReference>
<dbReference type="InterPro" id="IPR002559">
    <property type="entry name" value="Transposase_11"/>
</dbReference>
<dbReference type="Pfam" id="PF01609">
    <property type="entry name" value="DDE_Tnp_1"/>
    <property type="match status" value="1"/>
</dbReference>
<dbReference type="Pfam" id="PF13340">
    <property type="entry name" value="DUF4096"/>
    <property type="match status" value="1"/>
</dbReference>
<accession>A0ABT6INV5</accession>
<evidence type="ECO:0000313" key="4">
    <source>
        <dbReference type="Proteomes" id="UP001243298"/>
    </source>
</evidence>
<keyword evidence="4" id="KW-1185">Reference proteome</keyword>
<dbReference type="RefSeq" id="WP_284718839.1">
    <property type="nucleotide sequence ID" value="NZ_PGFT01000001.1"/>
</dbReference>
<organism evidence="3 4">
    <name type="scientific">Psychrobacter pocilloporae</name>
    <dbReference type="NCBI Taxonomy" id="1775882"/>
    <lineage>
        <taxon>Bacteria</taxon>
        <taxon>Pseudomonadati</taxon>
        <taxon>Pseudomonadota</taxon>
        <taxon>Gammaproteobacteria</taxon>
        <taxon>Moraxellales</taxon>
        <taxon>Moraxellaceae</taxon>
        <taxon>Psychrobacter</taxon>
    </lineage>
</organism>
<proteinExistence type="predicted"/>
<feature type="domain" description="Insertion element IS402-like" evidence="2">
    <location>
        <begin position="6"/>
        <end position="76"/>
    </location>
</feature>
<feature type="domain" description="Transposase IS4-like" evidence="1">
    <location>
        <begin position="88"/>
        <end position="247"/>
    </location>
</feature>
<comment type="caution">
    <text evidence="3">The sequence shown here is derived from an EMBL/GenBank/DDBJ whole genome shotgun (WGS) entry which is preliminary data.</text>
</comment>
<dbReference type="PANTHER" id="PTHR30007">
    <property type="entry name" value="PHP DOMAIN PROTEIN"/>
    <property type="match status" value="1"/>
</dbReference>
<gene>
    <name evidence="3" type="ORF">CUR83_00150</name>
</gene>
<dbReference type="EMBL" id="PGFT01000001">
    <property type="protein sequence ID" value="MDH4903517.1"/>
    <property type="molecule type" value="Genomic_DNA"/>
</dbReference>
<sequence>MTRTKLNDEHWHKLFIILRQINVYNKPNLRRTVEGMLYRIRVGCPWRDLPSYFGHWSRIYHQYRYWRKTGKWQKLMKIVTANYDSEWLFIDGSVVKAHQHSSGVASHLDEAIGKSVAGNSSKLHLVVDACGNPIHIELTGGQVHDAKMAKTLIDSTINNQTKAVIADRGYDSSDIRECIFKHCTESVIPVKSNSKNSNNDTLDWYLYRCRHLVENAFARLKHFRGIATRYDKLKDSYAAAVMLACVFIWLPLI</sequence>
<dbReference type="PANTHER" id="PTHR30007:SF1">
    <property type="entry name" value="BLR1914 PROTEIN"/>
    <property type="match status" value="1"/>
</dbReference>
<reference evidence="3 4" key="1">
    <citation type="submission" date="2017-11" db="EMBL/GenBank/DDBJ databases">
        <title>Whole genome sequencing of Psychrobacter pocilloporae S6-60T(=JCM 31058T=LMG 29157T).</title>
        <authorList>
            <person name="Das S.K."/>
        </authorList>
    </citation>
    <scope>NUCLEOTIDE SEQUENCE [LARGE SCALE GENOMIC DNA]</scope>
    <source>
        <strain evidence="3 4">S6-60</strain>
    </source>
</reference>
<protein>
    <submittedName>
        <fullName evidence="3">IS5/IS1182 family transposase</fullName>
    </submittedName>
</protein>
<dbReference type="Proteomes" id="UP001243298">
    <property type="component" value="Unassembled WGS sequence"/>
</dbReference>
<evidence type="ECO:0000259" key="1">
    <source>
        <dbReference type="Pfam" id="PF01609"/>
    </source>
</evidence>
<dbReference type="NCBIfam" id="NF033580">
    <property type="entry name" value="transpos_IS5_3"/>
    <property type="match status" value="1"/>
</dbReference>